<evidence type="ECO:0000313" key="7">
    <source>
        <dbReference type="Proteomes" id="UP000188268"/>
    </source>
</evidence>
<dbReference type="InterPro" id="IPR017930">
    <property type="entry name" value="Myb_dom"/>
</dbReference>
<evidence type="ECO:0000259" key="4">
    <source>
        <dbReference type="PROSITE" id="PS50090"/>
    </source>
</evidence>
<dbReference type="PANTHER" id="PTHR47122">
    <property type="entry name" value="MYB-LIKE DNA-BINDING DOMAIN CONTAINING PROTEIN, EXPRESSED"/>
    <property type="match status" value="1"/>
</dbReference>
<proteinExistence type="predicted"/>
<dbReference type="EMBL" id="AWWV01011782">
    <property type="protein sequence ID" value="OMO70619.1"/>
    <property type="molecule type" value="Genomic_DNA"/>
</dbReference>
<reference evidence="6 7" key="1">
    <citation type="submission" date="2013-09" db="EMBL/GenBank/DDBJ databases">
        <title>Corchorus capsularis genome sequencing.</title>
        <authorList>
            <person name="Alam M."/>
            <person name="Haque M.S."/>
            <person name="Islam M.S."/>
            <person name="Emdad E.M."/>
            <person name="Islam M.M."/>
            <person name="Ahmed B."/>
            <person name="Halim A."/>
            <person name="Hossen Q.M.M."/>
            <person name="Hossain M.Z."/>
            <person name="Ahmed R."/>
            <person name="Khan M.M."/>
            <person name="Islam R."/>
            <person name="Rashid M.M."/>
            <person name="Khan S.A."/>
            <person name="Rahman M.S."/>
            <person name="Alam M."/>
        </authorList>
    </citation>
    <scope>NUCLEOTIDE SEQUENCE [LARGE SCALE GENOMIC DNA]</scope>
    <source>
        <strain evidence="7">cv. CVL-1</strain>
        <tissue evidence="6">Whole seedling</tissue>
    </source>
</reference>
<keyword evidence="7" id="KW-1185">Reference proteome</keyword>
<dbReference type="Proteomes" id="UP000188268">
    <property type="component" value="Unassembled WGS sequence"/>
</dbReference>
<dbReference type="PROSITE" id="PS50090">
    <property type="entry name" value="MYB_LIKE"/>
    <property type="match status" value="1"/>
</dbReference>
<organism evidence="6 7">
    <name type="scientific">Corchorus capsularis</name>
    <name type="common">Jute</name>
    <dbReference type="NCBI Taxonomy" id="210143"/>
    <lineage>
        <taxon>Eukaryota</taxon>
        <taxon>Viridiplantae</taxon>
        <taxon>Streptophyta</taxon>
        <taxon>Embryophyta</taxon>
        <taxon>Tracheophyta</taxon>
        <taxon>Spermatophyta</taxon>
        <taxon>Magnoliopsida</taxon>
        <taxon>eudicotyledons</taxon>
        <taxon>Gunneridae</taxon>
        <taxon>Pentapetalae</taxon>
        <taxon>rosids</taxon>
        <taxon>malvids</taxon>
        <taxon>Malvales</taxon>
        <taxon>Malvaceae</taxon>
        <taxon>Grewioideae</taxon>
        <taxon>Apeibeae</taxon>
        <taxon>Corchorus</taxon>
    </lineage>
</organism>
<feature type="region of interest" description="Disordered" evidence="3">
    <location>
        <begin position="468"/>
        <end position="543"/>
    </location>
</feature>
<feature type="compositionally biased region" description="Polar residues" evidence="3">
    <location>
        <begin position="183"/>
        <end position="197"/>
    </location>
</feature>
<evidence type="ECO:0000259" key="5">
    <source>
        <dbReference type="PROSITE" id="PS51294"/>
    </source>
</evidence>
<dbReference type="AlphaFoldDB" id="A0A1R3HJQ7"/>
<dbReference type="InterPro" id="IPR001005">
    <property type="entry name" value="SANT/Myb"/>
</dbReference>
<dbReference type="SUPFAM" id="SSF46689">
    <property type="entry name" value="Homeodomain-like"/>
    <property type="match status" value="1"/>
</dbReference>
<feature type="compositionally biased region" description="Polar residues" evidence="3">
    <location>
        <begin position="85"/>
        <end position="94"/>
    </location>
</feature>
<comment type="caution">
    <text evidence="6">The sequence shown here is derived from an EMBL/GenBank/DDBJ whole genome shotgun (WGS) entry which is preliminary data.</text>
</comment>
<evidence type="ECO:0000256" key="2">
    <source>
        <dbReference type="ARBA" id="ARBA00023242"/>
    </source>
</evidence>
<dbReference type="PANTHER" id="PTHR47122:SF4">
    <property type="entry name" value="TRF-LIKE 3"/>
    <property type="match status" value="1"/>
</dbReference>
<dbReference type="OMA" id="DHSSAYM"/>
<dbReference type="CDD" id="cd11660">
    <property type="entry name" value="SANT_TRF"/>
    <property type="match status" value="1"/>
</dbReference>
<sequence>MEIVVEVEVSNEGKFDETGLEKSNSAISSPKHVADPVVYKLVRVEGDGRLVPATDDELMEVEGLLENENRETHIIADTGQALGSISNEVSSSGMPQLESSEGLSQSENTEADAGKLSARLEYIEEMLHKVKHEERLRLACRSPDHSSAYMNVDSHCSKQHDKLPGIDEKLQSQIHLQEMAPCGTQSLSDNPVTQSGSVGERSKPLDEPIEGGSSTSAGCTSSKPDFSKLKGEVCLDNLSIKELHEVFKATFGRDTTVKDKQWLKRRIAMGLTNSCDVSTTTFVIKDNKLVKKGNEDSCNNMNGASSKRHLTVGVENCQDLLNSHSSQIDEHRITAGLGLGKDGLENNYASEDLAAEQRAAKRVRKPTKRYIEELEADSKESSGRLISPAKNIGIRPLGSKSHDRPATNSSLDGRTVITRLDSLGGSGIQIPCVYRVRRSRPRKNVMALLRFHHSGMGMTATFVKKGLDEHSSQMDSSSGNKDLETRSTPEPAPQQSVGELKKERPSTELGQTMGLQRVDPPGDSSDDNVATVPTAKGGTRRKHHRAWTLSEVMKLVEGVSKYGAGRWSEIKRLAFASYSYRTSVDLKDKWRNLLKASFAQTPMDKGVNSRKHPSMPIPAAILLRVRELAEMQAQVPPNLSASKQAACGGRSVNETKSGYL</sequence>
<protein>
    <submittedName>
        <fullName evidence="6">Uncharacterized protein</fullName>
    </submittedName>
</protein>
<dbReference type="STRING" id="210143.A0A1R3HJQ7"/>
<dbReference type="Gramene" id="OMO70619">
    <property type="protein sequence ID" value="OMO70619"/>
    <property type="gene ID" value="CCACVL1_18752"/>
</dbReference>
<dbReference type="Pfam" id="PF00249">
    <property type="entry name" value="Myb_DNA-binding"/>
    <property type="match status" value="1"/>
</dbReference>
<feature type="compositionally biased region" description="Low complexity" evidence="3">
    <location>
        <begin position="211"/>
        <end position="222"/>
    </location>
</feature>
<dbReference type="GO" id="GO:0005634">
    <property type="term" value="C:nucleus"/>
    <property type="evidence" value="ECO:0007669"/>
    <property type="project" value="UniProtKB-SubCell"/>
</dbReference>
<feature type="domain" description="Myb-like" evidence="4">
    <location>
        <begin position="539"/>
        <end position="594"/>
    </location>
</feature>
<dbReference type="Gene3D" id="1.10.246.220">
    <property type="match status" value="1"/>
</dbReference>
<dbReference type="OrthoDB" id="608866at2759"/>
<feature type="domain" description="HTH myb-type" evidence="5">
    <location>
        <begin position="539"/>
        <end position="598"/>
    </location>
</feature>
<evidence type="ECO:0000256" key="1">
    <source>
        <dbReference type="ARBA" id="ARBA00004123"/>
    </source>
</evidence>
<gene>
    <name evidence="6" type="ORF">CCACVL1_18752</name>
</gene>
<keyword evidence="2" id="KW-0539">Nucleus</keyword>
<dbReference type="PROSITE" id="PS51294">
    <property type="entry name" value="HTH_MYB"/>
    <property type="match status" value="1"/>
</dbReference>
<accession>A0A1R3HJQ7</accession>
<comment type="subcellular location">
    <subcellularLocation>
        <location evidence="1">Nucleus</location>
    </subcellularLocation>
</comment>
<evidence type="ECO:0000313" key="6">
    <source>
        <dbReference type="EMBL" id="OMO70619.1"/>
    </source>
</evidence>
<feature type="region of interest" description="Disordered" evidence="3">
    <location>
        <begin position="379"/>
        <end position="413"/>
    </location>
</feature>
<feature type="region of interest" description="Disordered" evidence="3">
    <location>
        <begin position="85"/>
        <end position="112"/>
    </location>
</feature>
<evidence type="ECO:0000256" key="3">
    <source>
        <dbReference type="SAM" id="MobiDB-lite"/>
    </source>
</evidence>
<feature type="compositionally biased region" description="Low complexity" evidence="3">
    <location>
        <begin position="96"/>
        <end position="107"/>
    </location>
</feature>
<feature type="region of interest" description="Disordered" evidence="3">
    <location>
        <begin position="181"/>
        <end position="223"/>
    </location>
</feature>
<dbReference type="InterPro" id="IPR009057">
    <property type="entry name" value="Homeodomain-like_sf"/>
</dbReference>
<dbReference type="SMART" id="SM00717">
    <property type="entry name" value="SANT"/>
    <property type="match status" value="1"/>
</dbReference>
<name>A0A1R3HJQ7_COCAP</name>